<keyword evidence="5" id="KW-1185">Reference proteome</keyword>
<feature type="region of interest" description="Disordered" evidence="3">
    <location>
        <begin position="407"/>
        <end position="428"/>
    </location>
</feature>
<dbReference type="OrthoDB" id="6078042at2759"/>
<name>A0A1S3EAJ5_CICAR</name>
<feature type="compositionally biased region" description="Low complexity" evidence="3">
    <location>
        <begin position="654"/>
        <end position="667"/>
    </location>
</feature>
<dbReference type="AlphaFoldDB" id="A0A1S3EAJ5"/>
<evidence type="ECO:0000313" key="6">
    <source>
        <dbReference type="RefSeq" id="XP_012572394.1"/>
    </source>
</evidence>
<organism evidence="5 6">
    <name type="scientific">Cicer arietinum</name>
    <name type="common">Chickpea</name>
    <name type="synonym">Garbanzo</name>
    <dbReference type="NCBI Taxonomy" id="3827"/>
    <lineage>
        <taxon>Eukaryota</taxon>
        <taxon>Viridiplantae</taxon>
        <taxon>Streptophyta</taxon>
        <taxon>Embryophyta</taxon>
        <taxon>Tracheophyta</taxon>
        <taxon>Spermatophyta</taxon>
        <taxon>Magnoliopsida</taxon>
        <taxon>eudicotyledons</taxon>
        <taxon>Gunneridae</taxon>
        <taxon>Pentapetalae</taxon>
        <taxon>rosids</taxon>
        <taxon>fabids</taxon>
        <taxon>Fabales</taxon>
        <taxon>Fabaceae</taxon>
        <taxon>Papilionoideae</taxon>
        <taxon>50 kb inversion clade</taxon>
        <taxon>NPAAA clade</taxon>
        <taxon>Hologalegina</taxon>
        <taxon>IRL clade</taxon>
        <taxon>Cicereae</taxon>
        <taxon>Cicer</taxon>
    </lineage>
</organism>
<gene>
    <name evidence="6" type="primary">LOC101500244</name>
</gene>
<evidence type="ECO:0000256" key="3">
    <source>
        <dbReference type="SAM" id="MobiDB-lite"/>
    </source>
</evidence>
<evidence type="ECO:0000256" key="2">
    <source>
        <dbReference type="SAM" id="Coils"/>
    </source>
</evidence>
<dbReference type="PANTHER" id="PTHR47820:SF3">
    <property type="entry name" value="OS07G0499800 PROTEIN"/>
    <property type="match status" value="1"/>
</dbReference>
<dbReference type="SUPFAM" id="SSF57850">
    <property type="entry name" value="RING/U-box"/>
    <property type="match status" value="1"/>
</dbReference>
<dbReference type="PaxDb" id="3827-XP_004504630.1"/>
<keyword evidence="1" id="KW-0862">Zinc</keyword>
<protein>
    <submittedName>
        <fullName evidence="6">Uncharacterized protein LOC101500244</fullName>
    </submittedName>
</protein>
<dbReference type="InterPro" id="IPR001841">
    <property type="entry name" value="Znf_RING"/>
</dbReference>
<keyword evidence="2" id="KW-0175">Coiled coil</keyword>
<feature type="region of interest" description="Disordered" evidence="3">
    <location>
        <begin position="144"/>
        <end position="168"/>
    </location>
</feature>
<dbReference type="PROSITE" id="PS50089">
    <property type="entry name" value="ZF_RING_2"/>
    <property type="match status" value="1"/>
</dbReference>
<dbReference type="Gene3D" id="3.30.40.10">
    <property type="entry name" value="Zinc/RING finger domain, C3HC4 (zinc finger)"/>
    <property type="match status" value="1"/>
</dbReference>
<keyword evidence="1" id="KW-0479">Metal-binding</keyword>
<feature type="compositionally biased region" description="Polar residues" evidence="3">
    <location>
        <begin position="414"/>
        <end position="424"/>
    </location>
</feature>
<dbReference type="eggNOG" id="ENOG502QQ19">
    <property type="taxonomic scope" value="Eukaryota"/>
</dbReference>
<proteinExistence type="predicted"/>
<feature type="region of interest" description="Disordered" evidence="3">
    <location>
        <begin position="236"/>
        <end position="258"/>
    </location>
</feature>
<dbReference type="GeneID" id="101500244"/>
<reference evidence="5" key="1">
    <citation type="journal article" date="2013" name="Nat. Biotechnol.">
        <title>Draft genome sequence of chickpea (Cicer arietinum) provides a resource for trait improvement.</title>
        <authorList>
            <person name="Varshney R.K."/>
            <person name="Song C."/>
            <person name="Saxena R.K."/>
            <person name="Azam S."/>
            <person name="Yu S."/>
            <person name="Sharpe A.G."/>
            <person name="Cannon S."/>
            <person name="Baek J."/>
            <person name="Rosen B.D."/>
            <person name="Tar'an B."/>
            <person name="Millan T."/>
            <person name="Zhang X."/>
            <person name="Ramsay L.D."/>
            <person name="Iwata A."/>
            <person name="Wang Y."/>
            <person name="Nelson W."/>
            <person name="Farmer A.D."/>
            <person name="Gaur P.M."/>
            <person name="Soderlund C."/>
            <person name="Penmetsa R.V."/>
            <person name="Xu C."/>
            <person name="Bharti A.K."/>
            <person name="He W."/>
            <person name="Winter P."/>
            <person name="Zhao S."/>
            <person name="Hane J.K."/>
            <person name="Carrasquilla-Garcia N."/>
            <person name="Condie J.A."/>
            <person name="Upadhyaya H.D."/>
            <person name="Luo M.C."/>
            <person name="Thudi M."/>
            <person name="Gowda C.L."/>
            <person name="Singh N.P."/>
            <person name="Lichtenzveig J."/>
            <person name="Gali K.K."/>
            <person name="Rubio J."/>
            <person name="Nadarajan N."/>
            <person name="Dolezel J."/>
            <person name="Bansal K.C."/>
            <person name="Xu X."/>
            <person name="Edwards D."/>
            <person name="Zhang G."/>
            <person name="Kahl G."/>
            <person name="Gil J."/>
            <person name="Singh K.B."/>
            <person name="Datta S.K."/>
            <person name="Jackson S.A."/>
            <person name="Wang J."/>
            <person name="Cook D.R."/>
        </authorList>
    </citation>
    <scope>NUCLEOTIDE SEQUENCE [LARGE SCALE GENOMIC DNA]</scope>
    <source>
        <strain evidence="5">cv. CDC Frontier</strain>
    </source>
</reference>
<feature type="coiled-coil region" evidence="2">
    <location>
        <begin position="716"/>
        <end position="743"/>
    </location>
</feature>
<sequence>MASSKFEIASSSPFGCVLTLKNHNDCDACITHPKNKVRDHVNTCNAVLISSDSTPNQNNKKPTWVSRVAKNNNSESLNFTRRFHNIFGDKYDSSLSALVSPRHSKTIDRWAARQAREVTKNMENNEGVVHDVLQIFPSRSSSFNSRRDREVSVSPPRSDSSFESEKTSNLGASSLVQIWEKRLNQSNCTNQNETSVGRTNSDASSNEMNAFYVEEHNKVLEEGESCDEPFSDWEYDKTGQSSGQPCSPKLHCNSDAAESERSRVADIIKKLSVTNQMQGDDNDHEVSNINVTSSPYRERDRAFTPKQLVEEKGFCQVTSSPRIRGRQAFNDLIMQFESDRRGELNNLVERGAVSKFTQRGRIQSLLRLRLLQRGVAAFDPSHPKSTTFEGNKQLQGSTIMQIRERFNTGDEQRTSSLTKVNNPKQLGKDTVGCKKISDIHNKQNSVAPTTSAVMKEEVYPGYGFEAQNDDPKQTIEATSSKIDSKATEMNDKVEEKDQIRFDTIEANYNEILDEKEGNNQNCEETISSYDWISPISRPRSYWEKLRQEWYKEMLDFGSDNDERRKLLERKTVSTVLSSDFRVRMDKLMNSHMGTQTQLVNNGCNEEDEEGGMEQLMEFFHDRLRVRGNPKEKETEHEDESINGGSDHELGDYQSSPSVHTPSSTTWSYRDSGGGDDSVHRVAFVSSPLHSQSQSFYQDSRQYSSPSNHHSIEMQFIYDLRGQMEQLSIEMSELRKTIKNCTDMQMQLQQSKKQEVHTVKEKKINNKTSKKVNCCICKENKVNSILYRCGHMCACLECANELQLKSKKCPICQTPIIDVVRVYTDTEYLHDGQTLAVEDYVL</sequence>
<evidence type="ECO:0000256" key="1">
    <source>
        <dbReference type="PROSITE-ProRule" id="PRU00175"/>
    </source>
</evidence>
<dbReference type="GO" id="GO:0008270">
    <property type="term" value="F:zinc ion binding"/>
    <property type="evidence" value="ECO:0007669"/>
    <property type="project" value="UniProtKB-KW"/>
</dbReference>
<evidence type="ECO:0000259" key="4">
    <source>
        <dbReference type="PROSITE" id="PS50089"/>
    </source>
</evidence>
<dbReference type="RefSeq" id="XP_012572394.1">
    <property type="nucleotide sequence ID" value="XM_012716940.2"/>
</dbReference>
<feature type="domain" description="RING-type" evidence="4">
    <location>
        <begin position="773"/>
        <end position="812"/>
    </location>
</feature>
<evidence type="ECO:0000313" key="5">
    <source>
        <dbReference type="Proteomes" id="UP000087171"/>
    </source>
</evidence>
<dbReference type="InterPro" id="IPR013083">
    <property type="entry name" value="Znf_RING/FYVE/PHD"/>
</dbReference>
<keyword evidence="1" id="KW-0863">Zinc-finger</keyword>
<dbReference type="PANTHER" id="PTHR47820">
    <property type="entry name" value="BNAC05G24000D PROTEIN"/>
    <property type="match status" value="1"/>
</dbReference>
<accession>A0A1S3EAJ5</accession>
<dbReference type="KEGG" id="cam:101500244"/>
<dbReference type="Pfam" id="PF13920">
    <property type="entry name" value="zf-C3HC4_3"/>
    <property type="match status" value="1"/>
</dbReference>
<reference evidence="6" key="2">
    <citation type="submission" date="2025-08" db="UniProtKB">
        <authorList>
            <consortium name="RefSeq"/>
        </authorList>
    </citation>
    <scope>IDENTIFICATION</scope>
    <source>
        <tissue evidence="6">Etiolated seedlings</tissue>
    </source>
</reference>
<dbReference type="Proteomes" id="UP000087171">
    <property type="component" value="Chromosome Ca6"/>
</dbReference>
<feature type="region of interest" description="Disordered" evidence="3">
    <location>
        <begin position="628"/>
        <end position="672"/>
    </location>
</feature>
<feature type="compositionally biased region" description="Polar residues" evidence="3">
    <location>
        <begin position="155"/>
        <end position="168"/>
    </location>
</feature>
<dbReference type="CDD" id="cd16647">
    <property type="entry name" value="mRING-HC-C3HC5_NEU1"/>
    <property type="match status" value="1"/>
</dbReference>